<dbReference type="AlphaFoldDB" id="A0A0U2RTQ7"/>
<organism evidence="1">
    <name type="scientific">Ulva prolifera</name>
    <name type="common">Green seaweed</name>
    <name type="synonym">Enteromorpha prolifera</name>
    <dbReference type="NCBI Taxonomy" id="3117"/>
    <lineage>
        <taxon>Eukaryota</taxon>
        <taxon>Viridiplantae</taxon>
        <taxon>Chlorophyta</taxon>
        <taxon>core chlorophytes</taxon>
        <taxon>Ulvophyceae</taxon>
        <taxon>OUU clade</taxon>
        <taxon>Ulvales</taxon>
        <taxon>Ulvaceae</taxon>
        <taxon>Ulva</taxon>
    </lineage>
</organism>
<evidence type="ECO:0000313" key="1">
    <source>
        <dbReference type="EMBL" id="ALN38248.1"/>
    </source>
</evidence>
<accession>A0A0U2RTQ7</accession>
<dbReference type="GeneID" id="26376237"/>
<reference evidence="1" key="1">
    <citation type="journal article" date="2015" name="Mitochondrial DNA">
        <title>The mitochondrial genome of the bloom-forming green alga Ulva prolifera.</title>
        <authorList>
            <person name="Liu F."/>
            <person name="Jun Pang S."/>
        </authorList>
    </citation>
    <scope>NUCLEOTIDE SEQUENCE</scope>
</reference>
<sequence>MSRANPIALRIASKTQSSMFIGVSQYYFYDHLKQNLNIFKITGLISKQIVLPTNKLLKYKVNSDNFTVLTPHLFPINIACAAKQLFSTKYTLNKRRFSSTILHYVYWLQHNFNTNYKGFNAGADSVKLNKPNQLAHQPIAHIKFNGSRQSHLKKSYTQFCNITKANQVSDIHNYFVLNRLNNNVLPYRSEPIDNFINCLIHLSSVALKRGLTKKAKIYIQTKEISRFNGRLLYTQNFKKTQTILGSNPSLPVNSDNAKTSVLQKIHELCCLKPNYADMTNSMFLLAFLNLLYSQDKVISNSVLAKQVSLTNQLSAKQQKSWLNTEKPTQLTNLNDYRDSTIHKNLSTRYRYIMSPYAGLKKPNDSNFSKVQKHINFFSNTVKPVTPLELLIYRSFCEPAGLNYLTALENRLSKSCLNVNFSKILFRRTSNNGFIPNYTNTQTGLIRLKAQIIFEFLYTLNQDKSVIEEKGYSNHRDMLNLDNSNSKLWLRKGASIRL</sequence>
<gene>
    <name evidence="1" type="primary">orf</name>
</gene>
<protein>
    <submittedName>
        <fullName evidence="1">Uncharacterized protein</fullName>
    </submittedName>
</protein>
<proteinExistence type="predicted"/>
<geneLocation type="mitochondrion" evidence="1"/>
<keyword evidence="1" id="KW-0496">Mitochondrion</keyword>
<dbReference type="EMBL" id="KT428794">
    <property type="protein sequence ID" value="ALN38248.1"/>
    <property type="molecule type" value="Genomic_DNA"/>
</dbReference>
<dbReference type="RefSeq" id="YP_009183718.1">
    <property type="nucleotide sequence ID" value="NC_028538.1"/>
</dbReference>
<name>A0A0U2RTQ7_ULVPR</name>